<keyword evidence="4" id="KW-1185">Reference proteome</keyword>
<dbReference type="EnsemblMetazoa" id="ACUA013546-RA">
    <property type="protein sequence ID" value="ACUA013546-PA"/>
    <property type="gene ID" value="ACUA013546"/>
</dbReference>
<feature type="signal peptide" evidence="2">
    <location>
        <begin position="1"/>
        <end position="25"/>
    </location>
</feature>
<name>A0A182MAJ9_9DIPT</name>
<reference evidence="3" key="2">
    <citation type="submission" date="2020-05" db="UniProtKB">
        <authorList>
            <consortium name="EnsemblMetazoa"/>
        </authorList>
    </citation>
    <scope>IDENTIFICATION</scope>
    <source>
        <strain evidence="3">A-37</strain>
    </source>
</reference>
<feature type="region of interest" description="Disordered" evidence="1">
    <location>
        <begin position="168"/>
        <end position="222"/>
    </location>
</feature>
<feature type="chain" id="PRO_5008128162" description="Secreted protein" evidence="2">
    <location>
        <begin position="26"/>
        <end position="266"/>
    </location>
</feature>
<evidence type="ECO:0000256" key="2">
    <source>
        <dbReference type="SAM" id="SignalP"/>
    </source>
</evidence>
<sequence length="266" mass="31518">MSSASHGIILHVLSCILVMGKYVTGSYLRDVELIGPSQAELNTVYYYPSYVKGEDPVEEYNRRRLHVDTANFMEYEANQKRHNEQQQAHTRPAGDECCMKVKRKRKYDGRVRHPKQHAIDPMRVVDAQTDHEYNYKKIRQAGRTGAPRYVRDDVEIFDIDRGNRIKAKRPIRRRSRRAHETRTAKQPRYEESDPQIFAYERSDVLPSGRENTDRAGTTQDNQYFQDTFQYQKSPLELEFGHLFESNNGWEERYERQDHQNHRHQGK</sequence>
<dbReference type="AlphaFoldDB" id="A0A182MAJ9"/>
<feature type="compositionally biased region" description="Basic and acidic residues" evidence="1">
    <location>
        <begin position="178"/>
        <end position="191"/>
    </location>
</feature>
<reference evidence="4" key="1">
    <citation type="submission" date="2013-09" db="EMBL/GenBank/DDBJ databases">
        <title>The Genome Sequence of Anopheles culicifacies species A.</title>
        <authorList>
            <consortium name="The Broad Institute Genomics Platform"/>
            <person name="Neafsey D.E."/>
            <person name="Besansky N."/>
            <person name="Howell P."/>
            <person name="Walton C."/>
            <person name="Young S.K."/>
            <person name="Zeng Q."/>
            <person name="Gargeya S."/>
            <person name="Fitzgerald M."/>
            <person name="Haas B."/>
            <person name="Abouelleil A."/>
            <person name="Allen A.W."/>
            <person name="Alvarado L."/>
            <person name="Arachchi H.M."/>
            <person name="Berlin A.M."/>
            <person name="Chapman S.B."/>
            <person name="Gainer-Dewar J."/>
            <person name="Goldberg J."/>
            <person name="Griggs A."/>
            <person name="Gujja S."/>
            <person name="Hansen M."/>
            <person name="Howarth C."/>
            <person name="Imamovic A."/>
            <person name="Ireland A."/>
            <person name="Larimer J."/>
            <person name="McCowan C."/>
            <person name="Murphy C."/>
            <person name="Pearson M."/>
            <person name="Poon T.W."/>
            <person name="Priest M."/>
            <person name="Roberts A."/>
            <person name="Saif S."/>
            <person name="Shea T."/>
            <person name="Sisk P."/>
            <person name="Sykes S."/>
            <person name="Wortman J."/>
            <person name="Nusbaum C."/>
            <person name="Birren B."/>
        </authorList>
    </citation>
    <scope>NUCLEOTIDE SEQUENCE [LARGE SCALE GENOMIC DNA]</scope>
    <source>
        <strain evidence="4">A-37</strain>
    </source>
</reference>
<dbReference type="Proteomes" id="UP000075883">
    <property type="component" value="Unassembled WGS sequence"/>
</dbReference>
<organism evidence="3 4">
    <name type="scientific">Anopheles culicifacies</name>
    <dbReference type="NCBI Taxonomy" id="139723"/>
    <lineage>
        <taxon>Eukaryota</taxon>
        <taxon>Metazoa</taxon>
        <taxon>Ecdysozoa</taxon>
        <taxon>Arthropoda</taxon>
        <taxon>Hexapoda</taxon>
        <taxon>Insecta</taxon>
        <taxon>Pterygota</taxon>
        <taxon>Neoptera</taxon>
        <taxon>Endopterygota</taxon>
        <taxon>Diptera</taxon>
        <taxon>Nematocera</taxon>
        <taxon>Culicoidea</taxon>
        <taxon>Culicidae</taxon>
        <taxon>Anophelinae</taxon>
        <taxon>Anopheles</taxon>
        <taxon>culicifacies species complex</taxon>
    </lineage>
</organism>
<evidence type="ECO:0000313" key="4">
    <source>
        <dbReference type="Proteomes" id="UP000075883"/>
    </source>
</evidence>
<proteinExistence type="predicted"/>
<evidence type="ECO:0000313" key="3">
    <source>
        <dbReference type="EnsemblMetazoa" id="ACUA013546-PA"/>
    </source>
</evidence>
<dbReference type="EMBL" id="AXCM01013456">
    <property type="status" value="NOT_ANNOTATED_CDS"/>
    <property type="molecule type" value="Genomic_DNA"/>
</dbReference>
<evidence type="ECO:0000256" key="1">
    <source>
        <dbReference type="SAM" id="MobiDB-lite"/>
    </source>
</evidence>
<protein>
    <recommendedName>
        <fullName evidence="5">Secreted protein</fullName>
    </recommendedName>
</protein>
<accession>A0A182MAJ9</accession>
<dbReference type="VEuPathDB" id="VectorBase:ACUA013546"/>
<evidence type="ECO:0008006" key="5">
    <source>
        <dbReference type="Google" id="ProtNLM"/>
    </source>
</evidence>
<keyword evidence="2" id="KW-0732">Signal</keyword>
<feature type="compositionally biased region" description="Basic residues" evidence="1">
    <location>
        <begin position="168"/>
        <end position="177"/>
    </location>
</feature>